<accession>A0A7W7BNC5</accession>
<dbReference type="Proteomes" id="UP000573729">
    <property type="component" value="Unassembled WGS sequence"/>
</dbReference>
<keyword evidence="1" id="KW-0812">Transmembrane</keyword>
<dbReference type="RefSeq" id="WP_184214823.1">
    <property type="nucleotide sequence ID" value="NZ_JACHMD010000001.1"/>
</dbReference>
<protein>
    <recommendedName>
        <fullName evidence="4">SbsA Ig-like domain-containing protein</fullName>
    </recommendedName>
</protein>
<evidence type="ECO:0000313" key="2">
    <source>
        <dbReference type="EMBL" id="MBB4665834.1"/>
    </source>
</evidence>
<organism evidence="2 3">
    <name type="scientific">Microbacterium marinum</name>
    <dbReference type="NCBI Taxonomy" id="421115"/>
    <lineage>
        <taxon>Bacteria</taxon>
        <taxon>Bacillati</taxon>
        <taxon>Actinomycetota</taxon>
        <taxon>Actinomycetes</taxon>
        <taxon>Micrococcales</taxon>
        <taxon>Microbacteriaceae</taxon>
        <taxon>Microbacterium</taxon>
    </lineage>
</organism>
<dbReference type="Gene3D" id="2.130.10.120">
    <property type="entry name" value="Prolyl oligopeptidase, N-terminal domain"/>
    <property type="match status" value="1"/>
</dbReference>
<gene>
    <name evidence="2" type="ORF">BKA24_000543</name>
</gene>
<keyword evidence="1" id="KW-1133">Transmembrane helix</keyword>
<evidence type="ECO:0000256" key="1">
    <source>
        <dbReference type="SAM" id="Phobius"/>
    </source>
</evidence>
<keyword evidence="1" id="KW-0472">Membrane</keyword>
<dbReference type="EMBL" id="JACHMD010000001">
    <property type="protein sequence ID" value="MBB4665834.1"/>
    <property type="molecule type" value="Genomic_DNA"/>
</dbReference>
<evidence type="ECO:0000313" key="3">
    <source>
        <dbReference type="Proteomes" id="UP000573729"/>
    </source>
</evidence>
<sequence length="472" mass="48880">MSSDAGASRRGGERDARRRARLGRAFVLRALAVVGALAVVAVVTGVLTTVQGPRVTAVESDPAASVASAGSRIIFTTTQSLAEVDASQVTVTPAADFTVDTSGRSVGLRFALPLWDETEYTVRIDDVRGIGGGPAAVIEESFTTPPLHGYVLQRADGEPDTIYRVGLDGDAVPVFRDEHIEDFRATAARLVVSTIVDDVSHLIVTRLDGSAPEELALPGDGTVTNLQSAEAGNTIGYTFTDADISADGGRESLLFTGSTADPDAAPVPVERSGRDARVEDWRFVPGTDSILMLTFDGALSLIAPDGADSVALGSAIGIDDIAGTQAYVERVDGPAVVDLATAEEQALAPTDTALGQVGTVLALPGGDTLRALTPLDGLDALDTAIARVDGEGNATELAQVAATDALLQACVSPSGRYAALVVAPDAVSNTYDGYLLPLPQEVQTRIISLDDGEEVVAIAGFDLSWCRKAPNQ</sequence>
<proteinExistence type="predicted"/>
<reference evidence="2 3" key="1">
    <citation type="submission" date="2020-08" db="EMBL/GenBank/DDBJ databases">
        <title>Sequencing the genomes of 1000 actinobacteria strains.</title>
        <authorList>
            <person name="Klenk H.-P."/>
        </authorList>
    </citation>
    <scope>NUCLEOTIDE SEQUENCE [LARGE SCALE GENOMIC DNA]</scope>
    <source>
        <strain evidence="2 3">DSM 24947</strain>
    </source>
</reference>
<feature type="transmembrane region" description="Helical" evidence="1">
    <location>
        <begin position="26"/>
        <end position="47"/>
    </location>
</feature>
<comment type="caution">
    <text evidence="2">The sequence shown here is derived from an EMBL/GenBank/DDBJ whole genome shotgun (WGS) entry which is preliminary data.</text>
</comment>
<name>A0A7W7BNC5_9MICO</name>
<dbReference type="AlphaFoldDB" id="A0A7W7BNC5"/>
<keyword evidence="3" id="KW-1185">Reference proteome</keyword>
<evidence type="ECO:0008006" key="4">
    <source>
        <dbReference type="Google" id="ProtNLM"/>
    </source>
</evidence>